<dbReference type="InterPro" id="IPR024741">
    <property type="entry name" value="Condensin2_G2"/>
</dbReference>
<feature type="region of interest" description="Disordered" evidence="1">
    <location>
        <begin position="1022"/>
        <end position="1043"/>
    </location>
</feature>
<dbReference type="InterPro" id="IPR016024">
    <property type="entry name" value="ARM-type_fold"/>
</dbReference>
<feature type="compositionally biased region" description="Acidic residues" evidence="1">
    <location>
        <begin position="922"/>
        <end position="942"/>
    </location>
</feature>
<feature type="compositionally biased region" description="Acidic residues" evidence="1">
    <location>
        <begin position="639"/>
        <end position="649"/>
    </location>
</feature>
<name>A0ABQ8UIQ1_9EUKA</name>
<accession>A0ABQ8UIQ1</accession>
<reference evidence="2" key="1">
    <citation type="journal article" date="2022" name="bioRxiv">
        <title>Genomics of Preaxostyla Flagellates Illuminates Evolutionary Transitions and the Path Towards Mitochondrial Loss.</title>
        <authorList>
            <person name="Novak L.V.F."/>
            <person name="Treitli S.C."/>
            <person name="Pyrih J."/>
            <person name="Halakuc P."/>
            <person name="Pipaliya S.V."/>
            <person name="Vacek V."/>
            <person name="Brzon O."/>
            <person name="Soukal P."/>
            <person name="Eme L."/>
            <person name="Dacks J.B."/>
            <person name="Karnkowska A."/>
            <person name="Elias M."/>
            <person name="Hampl V."/>
        </authorList>
    </citation>
    <scope>NUCLEOTIDE SEQUENCE</scope>
    <source>
        <strain evidence="2">RCP-MX</strain>
    </source>
</reference>
<keyword evidence="3" id="KW-1185">Reference proteome</keyword>
<feature type="region of interest" description="Disordered" evidence="1">
    <location>
        <begin position="323"/>
        <end position="351"/>
    </location>
</feature>
<dbReference type="SUPFAM" id="SSF48371">
    <property type="entry name" value="ARM repeat"/>
    <property type="match status" value="1"/>
</dbReference>
<sequence>MKFDSFLEALEVESPQQWLSHMEKVNSRTDPFDLVELFQSVPSKLHELKLFRPLLAHLRRAHSIHERHVQQLPAEEGGQTPSGILDDDTDPEYPEEVAVNIFKGTILCSQAFISDKSRVATSSLRVCAHIIHDDLLTLPDAVQLLAIRFCETWWNQERPEREELIPQTITSLMAFTVLPMAKVVDLHRLYVMREAYRVLDFDDPSADCLKGLMLQAYMSPLYLRQRDGLKLLAFFFTLSEAFIDQIHLTIRGQLPTAARRRPLVEAYGEVYLGAWMIAEGATRLRIEHGCLQDLMRAAIHVRDSRLAVGLRRLLNVFHGRKAQKGPSSFHPRRPHSACTHTRTPTTTRSSRGCRIGQVDEMLYRLYEPILWRALSAANPHVRAGAGSLMVAAFPLMDPDGDRETTDATLQRHFDALLALLKDPVPSVRVLGVGGVCRVLREFWEMIPAPTIRSLLTRVGELGFDTSSAPVRVAVLQGLRDLLANPLAQPVLKELLPKLGMLLHDNTERVRAAFIDLLLAVRDIRSIRFDRVVPLDHVLYRLCAEGPVLATQLARLLAPSFLPAQGDMETLAQRCIHLVRRSPDAARMFFALGYRVTDRPTSSTLVRSLAAVVRRLVGPAPPKMAARAGRKPGDGRMVVADDDNDDDEEEAGAKETVTLDAADNVERIARDRAPDGGLPPKTKLLIAHLVEIMSIVAHGLITHSPADDDSVLALHDSFTHAATLGLLFDHLALYADETPAGPAGADRAKLKPKRREMPPRIIPFPMDPITGMEFHRLEFRRPPFVSTTRPPTRRPPAAPEATGGDDSLGQAARCARVTLLAVASLLPARVVEAAGLAGRGTAAMKLLRQLPLTAPETEWTAICACLGSWGHLPKVIDLCLKVLGTSGSPATATPTPAATPRRASARVKLQKQKPKRGARGIADDDEDEGEAEAEEQEADEEDGGPLPSALWALAVLDAVLVCRLPAAAGLSLHHHRGLWRARALSAPVCRIICITHSHLPPPPPRVLIPTLADQRTPSCRGVLFEPTSPDAPRAPRSKSPAAGRPPVPCLALTLANSLQNLVARPLTAAFATDAPHQPDSKRVPAFAVQGLETYGRVLLHASLMKTVRGGR</sequence>
<feature type="compositionally biased region" description="Basic residues" evidence="1">
    <location>
        <begin position="902"/>
        <end position="917"/>
    </location>
</feature>
<feature type="region of interest" description="Disordered" evidence="1">
    <location>
        <begin position="888"/>
        <end position="943"/>
    </location>
</feature>
<gene>
    <name evidence="2" type="ORF">PAPYR_7994</name>
</gene>
<dbReference type="Pfam" id="PF12422">
    <property type="entry name" value="Condensin2nSMC"/>
    <property type="match status" value="2"/>
</dbReference>
<feature type="compositionally biased region" description="Low complexity" evidence="1">
    <location>
        <begin position="339"/>
        <end position="350"/>
    </location>
</feature>
<organism evidence="2 3">
    <name type="scientific">Paratrimastix pyriformis</name>
    <dbReference type="NCBI Taxonomy" id="342808"/>
    <lineage>
        <taxon>Eukaryota</taxon>
        <taxon>Metamonada</taxon>
        <taxon>Preaxostyla</taxon>
        <taxon>Paratrimastigidae</taxon>
        <taxon>Paratrimastix</taxon>
    </lineage>
</organism>
<dbReference type="PANTHER" id="PTHR16199">
    <property type="entry name" value="CONDENSIN-2 COMPLEX SUBUNIT G2"/>
    <property type="match status" value="1"/>
</dbReference>
<evidence type="ECO:0000256" key="1">
    <source>
        <dbReference type="SAM" id="MobiDB-lite"/>
    </source>
</evidence>
<dbReference type="Proteomes" id="UP001141327">
    <property type="component" value="Unassembled WGS sequence"/>
</dbReference>
<protein>
    <submittedName>
        <fullName evidence="2">Condensin-2 complex subunit G2</fullName>
    </submittedName>
</protein>
<feature type="region of interest" description="Disordered" evidence="1">
    <location>
        <begin position="69"/>
        <end position="89"/>
    </location>
</feature>
<dbReference type="EMBL" id="JAPMOS010000063">
    <property type="protein sequence ID" value="KAJ4456690.1"/>
    <property type="molecule type" value="Genomic_DNA"/>
</dbReference>
<proteinExistence type="predicted"/>
<dbReference type="PANTHER" id="PTHR16199:SF4">
    <property type="entry name" value="CONDENSIN-2 COMPLEX SUBUNIT G2"/>
    <property type="match status" value="1"/>
</dbReference>
<feature type="compositionally biased region" description="Low complexity" evidence="1">
    <location>
        <begin position="888"/>
        <end position="901"/>
    </location>
</feature>
<dbReference type="Gene3D" id="1.25.10.10">
    <property type="entry name" value="Leucine-rich Repeat Variant"/>
    <property type="match status" value="1"/>
</dbReference>
<comment type="caution">
    <text evidence="2">The sequence shown here is derived from an EMBL/GenBank/DDBJ whole genome shotgun (WGS) entry which is preliminary data.</text>
</comment>
<feature type="region of interest" description="Disordered" evidence="1">
    <location>
        <begin position="782"/>
        <end position="807"/>
    </location>
</feature>
<evidence type="ECO:0000313" key="3">
    <source>
        <dbReference type="Proteomes" id="UP001141327"/>
    </source>
</evidence>
<feature type="region of interest" description="Disordered" evidence="1">
    <location>
        <begin position="621"/>
        <end position="653"/>
    </location>
</feature>
<dbReference type="InterPro" id="IPR011989">
    <property type="entry name" value="ARM-like"/>
</dbReference>
<evidence type="ECO:0000313" key="2">
    <source>
        <dbReference type="EMBL" id="KAJ4456690.1"/>
    </source>
</evidence>